<comment type="similarity">
    <text evidence="2">Belongs to the CpsC/CapA family.</text>
</comment>
<evidence type="ECO:0000256" key="1">
    <source>
        <dbReference type="ARBA" id="ARBA00004651"/>
    </source>
</evidence>
<evidence type="ECO:0000256" key="2">
    <source>
        <dbReference type="ARBA" id="ARBA00006683"/>
    </source>
</evidence>
<dbReference type="GO" id="GO:0005886">
    <property type="term" value="C:plasma membrane"/>
    <property type="evidence" value="ECO:0007669"/>
    <property type="project" value="UniProtKB-SubCell"/>
</dbReference>
<evidence type="ECO:0000313" key="10">
    <source>
        <dbReference type="Proteomes" id="UP000078287"/>
    </source>
</evidence>
<keyword evidence="6 7" id="KW-0472">Membrane</keyword>
<dbReference type="Pfam" id="PF02706">
    <property type="entry name" value="Wzz"/>
    <property type="match status" value="1"/>
</dbReference>
<keyword evidence="4 7" id="KW-0812">Transmembrane</keyword>
<dbReference type="PANTHER" id="PTHR32309">
    <property type="entry name" value="TYROSINE-PROTEIN KINASE"/>
    <property type="match status" value="1"/>
</dbReference>
<dbReference type="AlphaFoldDB" id="A0A178MHM3"/>
<evidence type="ECO:0000259" key="8">
    <source>
        <dbReference type="Pfam" id="PF02706"/>
    </source>
</evidence>
<dbReference type="RefSeq" id="WP_066783673.1">
    <property type="nucleotide sequence ID" value="NZ_LWQS01000036.1"/>
</dbReference>
<evidence type="ECO:0000256" key="6">
    <source>
        <dbReference type="ARBA" id="ARBA00023136"/>
    </source>
</evidence>
<keyword evidence="3" id="KW-1003">Cell membrane</keyword>
<dbReference type="EMBL" id="LWQS01000036">
    <property type="protein sequence ID" value="OAN47565.1"/>
    <property type="molecule type" value="Genomic_DNA"/>
</dbReference>
<dbReference type="OrthoDB" id="154262at2"/>
<dbReference type="GO" id="GO:0004713">
    <property type="term" value="F:protein tyrosine kinase activity"/>
    <property type="evidence" value="ECO:0007669"/>
    <property type="project" value="TreeGrafter"/>
</dbReference>
<reference evidence="9 10" key="1">
    <citation type="submission" date="2016-04" db="EMBL/GenBank/DDBJ databases">
        <title>Chloroflexus islandicus sp. nov., a thermophilic filamentous anoxygenic phototrophic bacterium from geyser Strokkur (Iceland).</title>
        <authorList>
            <person name="Gaisin V.A."/>
            <person name="Kalashnikov A.M."/>
            <person name="Sukhacheva M.V."/>
            <person name="Grouzdev D.S."/>
            <person name="Ivanov T.M."/>
            <person name="Kuznetsov B."/>
            <person name="Gorlenko V.M."/>
        </authorList>
    </citation>
    <scope>NUCLEOTIDE SEQUENCE [LARGE SCALE GENOMIC DNA]</scope>
    <source>
        <strain evidence="10">isl-2</strain>
    </source>
</reference>
<dbReference type="PANTHER" id="PTHR32309:SF13">
    <property type="entry name" value="FERRIC ENTEROBACTIN TRANSPORT PROTEIN FEPE"/>
    <property type="match status" value="1"/>
</dbReference>
<feature type="transmembrane region" description="Helical" evidence="7">
    <location>
        <begin position="167"/>
        <end position="187"/>
    </location>
</feature>
<feature type="transmembrane region" description="Helical" evidence="7">
    <location>
        <begin position="14"/>
        <end position="32"/>
    </location>
</feature>
<evidence type="ECO:0000313" key="9">
    <source>
        <dbReference type="EMBL" id="OAN47565.1"/>
    </source>
</evidence>
<evidence type="ECO:0000256" key="7">
    <source>
        <dbReference type="SAM" id="Phobius"/>
    </source>
</evidence>
<evidence type="ECO:0000256" key="3">
    <source>
        <dbReference type="ARBA" id="ARBA00022475"/>
    </source>
</evidence>
<gene>
    <name evidence="9" type="ORF">A6A03_09950</name>
</gene>
<comment type="caution">
    <text evidence="9">The sequence shown here is derived from an EMBL/GenBank/DDBJ whole genome shotgun (WGS) entry which is preliminary data.</text>
</comment>
<keyword evidence="10" id="KW-1185">Reference proteome</keyword>
<keyword evidence="5 7" id="KW-1133">Transmembrane helix</keyword>
<feature type="domain" description="Polysaccharide chain length determinant N-terminal" evidence="8">
    <location>
        <begin position="2"/>
        <end position="83"/>
    </location>
</feature>
<dbReference type="InterPro" id="IPR050445">
    <property type="entry name" value="Bact_polysacc_biosynth/exp"/>
</dbReference>
<dbReference type="Proteomes" id="UP000078287">
    <property type="component" value="Unassembled WGS sequence"/>
</dbReference>
<sequence>MEIRDYVNVLFKRWWVIALTAIAAVVGAYAISKLLPQTFRSQAVYLALANQADNGLNIVLRNSMNSYRELVMQPSVLDQISQQIGLDISGERLMRDVNIQPRPDEQKIVIEVDLPRLDQSQALADAVGERIVAEVNRINATLEGTARINVTRIQPARLVEIRPNTRINMLAGAILGLVVGVLLAFVLEYLDDTLKTPEDVERFVGLPTLGAIPLAEK</sequence>
<evidence type="ECO:0000256" key="5">
    <source>
        <dbReference type="ARBA" id="ARBA00022989"/>
    </source>
</evidence>
<proteinExistence type="inferred from homology"/>
<dbReference type="InterPro" id="IPR003856">
    <property type="entry name" value="LPS_length_determ_N"/>
</dbReference>
<protein>
    <submittedName>
        <fullName evidence="9">Lipopolysaccharide biosynthesis protein</fullName>
    </submittedName>
</protein>
<comment type="subcellular location">
    <subcellularLocation>
        <location evidence="1">Cell membrane</location>
        <topology evidence="1">Multi-pass membrane protein</topology>
    </subcellularLocation>
</comment>
<organism evidence="9 10">
    <name type="scientific">Chloroflexus islandicus</name>
    <dbReference type="NCBI Taxonomy" id="1707952"/>
    <lineage>
        <taxon>Bacteria</taxon>
        <taxon>Bacillati</taxon>
        <taxon>Chloroflexota</taxon>
        <taxon>Chloroflexia</taxon>
        <taxon>Chloroflexales</taxon>
        <taxon>Chloroflexineae</taxon>
        <taxon>Chloroflexaceae</taxon>
        <taxon>Chloroflexus</taxon>
    </lineage>
</organism>
<accession>A0A178MHM3</accession>
<dbReference type="STRING" id="1707952.A6A03_09950"/>
<name>A0A178MHM3_9CHLR</name>
<evidence type="ECO:0000256" key="4">
    <source>
        <dbReference type="ARBA" id="ARBA00022692"/>
    </source>
</evidence>